<dbReference type="EMBL" id="JAWIZZ010000006">
    <property type="protein sequence ID" value="KAK5782251.1"/>
    <property type="molecule type" value="Genomic_DNA"/>
</dbReference>
<comment type="caution">
    <text evidence="2">The sequence shown here is derived from an EMBL/GenBank/DDBJ whole genome shotgun (WGS) entry which is preliminary data.</text>
</comment>
<protein>
    <submittedName>
        <fullName evidence="2">Uncharacterized protein</fullName>
    </submittedName>
</protein>
<dbReference type="Proteomes" id="UP001306508">
    <property type="component" value="Unassembled WGS sequence"/>
</dbReference>
<evidence type="ECO:0000313" key="2">
    <source>
        <dbReference type="EMBL" id="KAK5782251.1"/>
    </source>
</evidence>
<feature type="compositionally biased region" description="Polar residues" evidence="1">
    <location>
        <begin position="50"/>
        <end position="76"/>
    </location>
</feature>
<name>A0AAN7ZZ43_9SACH</name>
<organism evidence="2 3">
    <name type="scientific">Arxiozyma heterogenica</name>
    <dbReference type="NCBI Taxonomy" id="278026"/>
    <lineage>
        <taxon>Eukaryota</taxon>
        <taxon>Fungi</taxon>
        <taxon>Dikarya</taxon>
        <taxon>Ascomycota</taxon>
        <taxon>Saccharomycotina</taxon>
        <taxon>Saccharomycetes</taxon>
        <taxon>Saccharomycetales</taxon>
        <taxon>Saccharomycetaceae</taxon>
        <taxon>Arxiozyma</taxon>
    </lineage>
</organism>
<reference evidence="3" key="1">
    <citation type="submission" date="2023-07" db="EMBL/GenBank/DDBJ databases">
        <title>A draft genome of Kazachstania heterogenica Y-27499.</title>
        <authorList>
            <person name="Donic C."/>
            <person name="Kralova J.S."/>
            <person name="Fidel L."/>
            <person name="Ben-Dor S."/>
            <person name="Jung S."/>
        </authorList>
    </citation>
    <scope>NUCLEOTIDE SEQUENCE [LARGE SCALE GENOMIC DNA]</scope>
    <source>
        <strain evidence="3">Y27499</strain>
    </source>
</reference>
<dbReference type="AlphaFoldDB" id="A0AAN7ZZ43"/>
<feature type="region of interest" description="Disordered" evidence="1">
    <location>
        <begin position="50"/>
        <end position="80"/>
    </location>
</feature>
<keyword evidence="3" id="KW-1185">Reference proteome</keyword>
<accession>A0AAN7ZZ43</accession>
<evidence type="ECO:0000313" key="3">
    <source>
        <dbReference type="Proteomes" id="UP001306508"/>
    </source>
</evidence>
<gene>
    <name evidence="2" type="ORF">RI543_000181</name>
</gene>
<sequence>MIKKSFIHASSLLHFSNKNDIKKLKSTIKFLTKGDNSSNTLSKMIQNGVTSSVNTDNESGSHNTRNFFSDNKSSSLKVKPTPQEQEYIDTILKILNSTLPSKETHIQRVDTHYQIFFSQLKNVLNQFDNYNGKARGKYKNSNANPHLPMSFQENVDYKIMNSNDLFNRLILLRLIGRLTLREISQIILSKNFTLYTKTFQNLSIFSKIDQLNIAVLLYYKLQYSKHLSTSDLNSDKNTLNHKIWDQYSPLWIKDFGNLHHSIKRVFWRCVYMTDPSLINIIVQLNLKQWDMNNLVVLYQSLFQHVYKLNLPSIIPNDFSINNNFKNQELFIKVINLLSPYKSLYHGTMIEIVKLSIQIHLNELPQESDHEKVGNQLMFMTSLSLILRKFYDKLDSSQNVSSIERLKQELETIFNMIDEQENDLKKKISLKFI</sequence>
<evidence type="ECO:0000256" key="1">
    <source>
        <dbReference type="SAM" id="MobiDB-lite"/>
    </source>
</evidence>
<proteinExistence type="predicted"/>